<dbReference type="Proteomes" id="UP000198822">
    <property type="component" value="Chromosome I"/>
</dbReference>
<dbReference type="Pfam" id="PF00535">
    <property type="entry name" value="Glycos_transf_2"/>
    <property type="match status" value="1"/>
</dbReference>
<proteinExistence type="predicted"/>
<keyword evidence="3" id="KW-1185">Reference proteome</keyword>
<sequence>MRVSVALCTHEGERYVEEQLRSILAQTHPVAEIVVGDDASTDGTIATIERIAAETDVPVAVVRHDPPLGVAANFADAIARTTGDVVALSDQDDVWHPDRIATLVAALDGVDLVHSDARLVDADGRPTGATLLDSLEASPWERERMAHGGAFEALLRRNLVTGATTIVRRSAAVAALPVPDGWIHDEWLAMTAAIGGGVRLVPDATIDYRQHGANQIGVRRLGLAQKVGRLLADDDGSHDRKARRAESLARVAHERGLGTPEQRRILDEKAEHERLRAGLPRARALRIPRILAGVARGRYARLSRGTLDVARDLLERRDRPGSAE</sequence>
<dbReference type="PANTHER" id="PTHR22916:SF3">
    <property type="entry name" value="UDP-GLCNAC:BETAGAL BETA-1,3-N-ACETYLGLUCOSAMINYLTRANSFERASE-LIKE PROTEIN 1"/>
    <property type="match status" value="1"/>
</dbReference>
<dbReference type="Gene3D" id="3.90.550.10">
    <property type="entry name" value="Spore Coat Polysaccharide Biosynthesis Protein SpsA, Chain A"/>
    <property type="match status" value="1"/>
</dbReference>
<keyword evidence="2" id="KW-0808">Transferase</keyword>
<evidence type="ECO:0000313" key="2">
    <source>
        <dbReference type="EMBL" id="SDH81397.1"/>
    </source>
</evidence>
<reference evidence="3" key="1">
    <citation type="submission" date="2016-10" db="EMBL/GenBank/DDBJ databases">
        <authorList>
            <person name="Varghese N."/>
            <person name="Submissions S."/>
        </authorList>
    </citation>
    <scope>NUCLEOTIDE SEQUENCE [LARGE SCALE GENOMIC DNA]</scope>
    <source>
        <strain evidence="3">DSM 22002</strain>
    </source>
</reference>
<dbReference type="InterPro" id="IPR001173">
    <property type="entry name" value="Glyco_trans_2-like"/>
</dbReference>
<dbReference type="STRING" id="399736.SAMN04489720_2474"/>
<dbReference type="EMBL" id="LT629695">
    <property type="protein sequence ID" value="SDH81397.1"/>
    <property type="molecule type" value="Genomic_DNA"/>
</dbReference>
<name>A0A1G8FGX6_9MICO</name>
<dbReference type="PANTHER" id="PTHR22916">
    <property type="entry name" value="GLYCOSYLTRANSFERASE"/>
    <property type="match status" value="1"/>
</dbReference>
<dbReference type="InterPro" id="IPR029044">
    <property type="entry name" value="Nucleotide-diphossugar_trans"/>
</dbReference>
<dbReference type="RefSeq" id="WP_092505428.1">
    <property type="nucleotide sequence ID" value="NZ_LT629695.1"/>
</dbReference>
<feature type="domain" description="Glycosyltransferase 2-like" evidence="1">
    <location>
        <begin position="4"/>
        <end position="109"/>
    </location>
</feature>
<accession>A0A1G8FGX6</accession>
<protein>
    <submittedName>
        <fullName evidence="2">Glycosyl transferase family 2</fullName>
    </submittedName>
</protein>
<dbReference type="CDD" id="cd04196">
    <property type="entry name" value="GT_2_like_d"/>
    <property type="match status" value="1"/>
</dbReference>
<evidence type="ECO:0000313" key="3">
    <source>
        <dbReference type="Proteomes" id="UP000198822"/>
    </source>
</evidence>
<evidence type="ECO:0000259" key="1">
    <source>
        <dbReference type="Pfam" id="PF00535"/>
    </source>
</evidence>
<organism evidence="2 3">
    <name type="scientific">Agrococcus jejuensis</name>
    <dbReference type="NCBI Taxonomy" id="399736"/>
    <lineage>
        <taxon>Bacteria</taxon>
        <taxon>Bacillati</taxon>
        <taxon>Actinomycetota</taxon>
        <taxon>Actinomycetes</taxon>
        <taxon>Micrococcales</taxon>
        <taxon>Microbacteriaceae</taxon>
        <taxon>Agrococcus</taxon>
    </lineage>
</organism>
<dbReference type="OrthoDB" id="9802649at2"/>
<gene>
    <name evidence="2" type="ORF">SAMN04489720_2474</name>
</gene>
<dbReference type="AlphaFoldDB" id="A0A1G8FGX6"/>
<dbReference type="GO" id="GO:0016758">
    <property type="term" value="F:hexosyltransferase activity"/>
    <property type="evidence" value="ECO:0007669"/>
    <property type="project" value="UniProtKB-ARBA"/>
</dbReference>
<dbReference type="SUPFAM" id="SSF53448">
    <property type="entry name" value="Nucleotide-diphospho-sugar transferases"/>
    <property type="match status" value="1"/>
</dbReference>